<evidence type="ECO:0000313" key="2">
    <source>
        <dbReference type="EMBL" id="KJZ73764.1"/>
    </source>
</evidence>
<protein>
    <submittedName>
        <fullName evidence="2">Uncharacterized protein</fullName>
    </submittedName>
</protein>
<dbReference type="Proteomes" id="UP000054481">
    <property type="component" value="Unassembled WGS sequence"/>
</dbReference>
<accession>A0A0F8A4L0</accession>
<keyword evidence="3" id="KW-1185">Reference proteome</keyword>
<feature type="region of interest" description="Disordered" evidence="1">
    <location>
        <begin position="36"/>
        <end position="68"/>
    </location>
</feature>
<evidence type="ECO:0000256" key="1">
    <source>
        <dbReference type="SAM" id="MobiDB-lite"/>
    </source>
</evidence>
<feature type="compositionally biased region" description="Basic and acidic residues" evidence="1">
    <location>
        <begin position="260"/>
        <end position="283"/>
    </location>
</feature>
<feature type="compositionally biased region" description="Basic and acidic residues" evidence="1">
    <location>
        <begin position="36"/>
        <end position="48"/>
    </location>
</feature>
<dbReference type="AlphaFoldDB" id="A0A0F8A4L0"/>
<organism evidence="2 3">
    <name type="scientific">Hirsutella minnesotensis 3608</name>
    <dbReference type="NCBI Taxonomy" id="1043627"/>
    <lineage>
        <taxon>Eukaryota</taxon>
        <taxon>Fungi</taxon>
        <taxon>Dikarya</taxon>
        <taxon>Ascomycota</taxon>
        <taxon>Pezizomycotina</taxon>
        <taxon>Sordariomycetes</taxon>
        <taxon>Hypocreomycetidae</taxon>
        <taxon>Hypocreales</taxon>
        <taxon>Ophiocordycipitaceae</taxon>
        <taxon>Hirsutella</taxon>
    </lineage>
</organism>
<proteinExistence type="predicted"/>
<sequence length="339" mass="38264">MAAGYRFLTMFEKALAEGSPEHFQVCRHMREALDVSAQDRRRASEAARERRKWKTPAPRKPAEPLLVNVAPPGAAPVFKSNILPRRPDPTSAAGQAAKPPKVPTLSTTANGEPFIRLWKPQPRALSMTIKRNEAAYLRHLDQVVLCREEFRVEAEAEDAWEILMTKLAASEAGSGDSYTTNLLATLRADAHDHTASFAHSVRIGRLWNDFKFEHLRRTRDARGKAFTEIIEAQRIISEAWPDPPPEGGAIPDEIQHLIDSSKERHFSRSRPEAGRGRGRDDSQRPSVMVNNQPKYPMHDKLQAWDLLDPWTAPSRETHPPTDPYSTPAWTVLVRVFGRK</sequence>
<reference evidence="2 3" key="1">
    <citation type="journal article" date="2014" name="Genome Biol. Evol.">
        <title>Comparative genomics and transcriptomics analyses reveal divergent lifestyle features of nematode endoparasitic fungus Hirsutella minnesotensis.</title>
        <authorList>
            <person name="Lai Y."/>
            <person name="Liu K."/>
            <person name="Zhang X."/>
            <person name="Zhang X."/>
            <person name="Li K."/>
            <person name="Wang N."/>
            <person name="Shu C."/>
            <person name="Wu Y."/>
            <person name="Wang C."/>
            <person name="Bushley K.E."/>
            <person name="Xiang M."/>
            <person name="Liu X."/>
        </authorList>
    </citation>
    <scope>NUCLEOTIDE SEQUENCE [LARGE SCALE GENOMIC DNA]</scope>
    <source>
        <strain evidence="2 3">3608</strain>
    </source>
</reference>
<evidence type="ECO:0000313" key="3">
    <source>
        <dbReference type="Proteomes" id="UP000054481"/>
    </source>
</evidence>
<name>A0A0F8A4L0_9HYPO</name>
<dbReference type="OrthoDB" id="3925971at2759"/>
<feature type="region of interest" description="Disordered" evidence="1">
    <location>
        <begin position="81"/>
        <end position="106"/>
    </location>
</feature>
<dbReference type="EMBL" id="KQ030532">
    <property type="protein sequence ID" value="KJZ73764.1"/>
    <property type="molecule type" value="Genomic_DNA"/>
</dbReference>
<feature type="compositionally biased region" description="Polar residues" evidence="1">
    <location>
        <begin position="284"/>
        <end position="293"/>
    </location>
</feature>
<feature type="region of interest" description="Disordered" evidence="1">
    <location>
        <begin position="260"/>
        <end position="295"/>
    </location>
</feature>
<gene>
    <name evidence="2" type="ORF">HIM_06882</name>
</gene>